<feature type="region of interest" description="Disordered" evidence="1">
    <location>
        <begin position="200"/>
        <end position="232"/>
    </location>
</feature>
<dbReference type="SUPFAM" id="SSF55550">
    <property type="entry name" value="SH2 domain"/>
    <property type="match status" value="1"/>
</dbReference>
<dbReference type="InterPro" id="IPR036860">
    <property type="entry name" value="SH2_dom_sf"/>
</dbReference>
<evidence type="ECO:0000313" key="3">
    <source>
        <dbReference type="Proteomes" id="UP000232323"/>
    </source>
</evidence>
<keyword evidence="3" id="KW-1185">Reference proteome</keyword>
<gene>
    <name evidence="2" type="ORF">CEUSTIGMA_g9976.t1</name>
</gene>
<accession>A0A250XID6</accession>
<reference evidence="2 3" key="1">
    <citation type="submission" date="2017-08" db="EMBL/GenBank/DDBJ databases">
        <title>Acidophilic green algal genome provides insights into adaptation to an acidic environment.</title>
        <authorList>
            <person name="Hirooka S."/>
            <person name="Hirose Y."/>
            <person name="Kanesaki Y."/>
            <person name="Higuchi S."/>
            <person name="Fujiwara T."/>
            <person name="Onuma R."/>
            <person name="Era A."/>
            <person name="Ohbayashi R."/>
            <person name="Uzuka A."/>
            <person name="Nozaki H."/>
            <person name="Yoshikawa H."/>
            <person name="Miyagishima S.Y."/>
        </authorList>
    </citation>
    <scope>NUCLEOTIDE SEQUENCE [LARGE SCALE GENOMIC DNA]</scope>
    <source>
        <strain evidence="2 3">NIES-2499</strain>
    </source>
</reference>
<comment type="caution">
    <text evidence="2">The sequence shown here is derived from an EMBL/GenBank/DDBJ whole genome shotgun (WGS) entry which is preliminary data.</text>
</comment>
<dbReference type="CDD" id="cd00173">
    <property type="entry name" value="SH2"/>
    <property type="match status" value="1"/>
</dbReference>
<sequence>MLNLSESELLDLVVKREAIPSVDKLQTCYARYFRRNEAQVQQGWNIAMSRKNYELAARAEQQHFLPSDHLLFSDHAPESVSMKIVQAPAEFSVPVKQDRRLSPSFKVKVEVKYSGELSLPLTLRAYIMTQHDKDNILSWHPEDLGDSDKKKITELKGSMSITHHFEASSGTHSSFNSSNALNMLAGSGFLMQGENFQDADLLGNNGGVRQQQQQQQQQINPASHSSLQQHQSSSSISPSVLLQIWSGSDSLARQASAGGPGIPTLPAPYDMSTLLGGSGNFNLGPGLQNIQNSSRISGGAFGVPPLGSGSGGGLLFGNKLSGDMFGTGNSFMGLDLKQQQQQQQQVLPVAPVERSQVVEHEFEFSNLELVRPTRMNKVYMVFATTLLDLDSVYLVYNVPTIGICRAEQREKACQKLGVPMQPMLPGGETSAPLVKMEVETTARKRDAGSHEVEDASGIESSQAPQLRSVSGPEDLLASLRQNLPGSRQSPNSKSFGSGSHSSRDDASAVPYSRSALRDWILEEYERTGLTRKLSELDLQALLSQAGFPLGSVTSPAVTTVSQAQWEEFMMQFQNVLVLLRQIANVWNLEEPCVISGFDMDRMGTITALANEPPGTFICRFSMSQPGCLVLTCKTAPESGQGGVDNLLHAIIKIDDLYERRVDTWIRDFSGATHVLDVYRQKRVDKRKVFASNYMHLRGISEVDPGHPSAPSTMVA</sequence>
<feature type="compositionally biased region" description="Low complexity" evidence="1">
    <location>
        <begin position="489"/>
        <end position="500"/>
    </location>
</feature>
<dbReference type="Gene3D" id="3.30.505.10">
    <property type="entry name" value="SH2 domain"/>
    <property type="match status" value="1"/>
</dbReference>
<feature type="region of interest" description="Disordered" evidence="1">
    <location>
        <begin position="442"/>
        <end position="470"/>
    </location>
</feature>
<dbReference type="EMBL" id="BEGY01000082">
    <property type="protein sequence ID" value="GAX82550.1"/>
    <property type="molecule type" value="Genomic_DNA"/>
</dbReference>
<feature type="compositionally biased region" description="Polar residues" evidence="1">
    <location>
        <begin position="458"/>
        <end position="468"/>
    </location>
</feature>
<dbReference type="AlphaFoldDB" id="A0A250XID6"/>
<evidence type="ECO:0008006" key="4">
    <source>
        <dbReference type="Google" id="ProtNLM"/>
    </source>
</evidence>
<evidence type="ECO:0000313" key="2">
    <source>
        <dbReference type="EMBL" id="GAX82550.1"/>
    </source>
</evidence>
<dbReference type="OrthoDB" id="541552at2759"/>
<proteinExistence type="predicted"/>
<dbReference type="Proteomes" id="UP000232323">
    <property type="component" value="Unassembled WGS sequence"/>
</dbReference>
<feature type="compositionally biased region" description="Low complexity" evidence="1">
    <location>
        <begin position="210"/>
        <end position="232"/>
    </location>
</feature>
<evidence type="ECO:0000256" key="1">
    <source>
        <dbReference type="SAM" id="MobiDB-lite"/>
    </source>
</evidence>
<protein>
    <recommendedName>
        <fullName evidence="4">SH2 domain-containing protein</fullName>
    </recommendedName>
</protein>
<feature type="region of interest" description="Disordered" evidence="1">
    <location>
        <begin position="482"/>
        <end position="509"/>
    </location>
</feature>
<name>A0A250XID6_9CHLO</name>
<feature type="compositionally biased region" description="Basic and acidic residues" evidence="1">
    <location>
        <begin position="442"/>
        <end position="453"/>
    </location>
</feature>
<organism evidence="2 3">
    <name type="scientific">Chlamydomonas eustigma</name>
    <dbReference type="NCBI Taxonomy" id="1157962"/>
    <lineage>
        <taxon>Eukaryota</taxon>
        <taxon>Viridiplantae</taxon>
        <taxon>Chlorophyta</taxon>
        <taxon>core chlorophytes</taxon>
        <taxon>Chlorophyceae</taxon>
        <taxon>CS clade</taxon>
        <taxon>Chlamydomonadales</taxon>
        <taxon>Chlamydomonadaceae</taxon>
        <taxon>Chlamydomonas</taxon>
    </lineage>
</organism>